<dbReference type="RefSeq" id="WP_166871275.1">
    <property type="nucleotide sequence ID" value="NZ_WHJH01000004.1"/>
</dbReference>
<reference evidence="1 2" key="1">
    <citation type="submission" date="2019-10" db="EMBL/GenBank/DDBJ databases">
        <title>Taxonomy of Antarctic Massilia spp.: description of Massilia rubra sp. nov., Massilia aquatica sp. nov., Massilia mucilaginosa sp. nov., Massilia frigida sp. nov. isolated from streams, lakes and regoliths.</title>
        <authorList>
            <person name="Holochova P."/>
            <person name="Sedlacek I."/>
            <person name="Kralova S."/>
            <person name="Maslanova I."/>
            <person name="Busse H.-J."/>
            <person name="Stankova E."/>
            <person name="Vrbovska V."/>
            <person name="Kovarovic V."/>
            <person name="Bartak M."/>
            <person name="Svec P."/>
            <person name="Pantucek R."/>
        </authorList>
    </citation>
    <scope>NUCLEOTIDE SEQUENCE [LARGE SCALE GENOMIC DNA]</scope>
    <source>
        <strain evidence="1 2">CCM 8733</strain>
    </source>
</reference>
<comment type="caution">
    <text evidence="1">The sequence shown here is derived from an EMBL/GenBank/DDBJ whole genome shotgun (WGS) entry which is preliminary data.</text>
</comment>
<dbReference type="Proteomes" id="UP000609726">
    <property type="component" value="Unassembled WGS sequence"/>
</dbReference>
<name>A0ABX0NP18_9BURK</name>
<dbReference type="EMBL" id="WHJH01000004">
    <property type="protein sequence ID" value="NHZ88482.1"/>
    <property type="molecule type" value="Genomic_DNA"/>
</dbReference>
<evidence type="ECO:0000313" key="2">
    <source>
        <dbReference type="Proteomes" id="UP000609726"/>
    </source>
</evidence>
<keyword evidence="2" id="KW-1185">Reference proteome</keyword>
<accession>A0ABX0NP18</accession>
<proteinExistence type="predicted"/>
<evidence type="ECO:0000313" key="1">
    <source>
        <dbReference type="EMBL" id="NHZ88482.1"/>
    </source>
</evidence>
<gene>
    <name evidence="1" type="ORF">F2P45_05505</name>
</gene>
<organism evidence="1 2">
    <name type="scientific">Massilia mucilaginosa</name>
    <dbReference type="NCBI Taxonomy" id="2609282"/>
    <lineage>
        <taxon>Bacteria</taxon>
        <taxon>Pseudomonadati</taxon>
        <taxon>Pseudomonadota</taxon>
        <taxon>Betaproteobacteria</taxon>
        <taxon>Burkholderiales</taxon>
        <taxon>Oxalobacteraceae</taxon>
        <taxon>Telluria group</taxon>
        <taxon>Massilia</taxon>
    </lineage>
</organism>
<sequence>MSDEGVAWDEPEFLSLSNFSCSPLNYLAGGNRRFFQFRMKIKQMGNVNFEFGFNNGGINGDKSNAANNAGKLHNLDR</sequence>
<protein>
    <submittedName>
        <fullName evidence="1">Uncharacterized protein</fullName>
    </submittedName>
</protein>